<gene>
    <name evidence="6" type="ordered locus">PAJ_2241</name>
</gene>
<evidence type="ECO:0000256" key="3">
    <source>
        <dbReference type="ARBA" id="ARBA00022833"/>
    </source>
</evidence>
<keyword evidence="2" id="KW-0479">Metal-binding</keyword>
<evidence type="ECO:0000256" key="4">
    <source>
        <dbReference type="ARBA" id="ARBA00023239"/>
    </source>
</evidence>
<feature type="domain" description="CENP-V/GFA" evidence="5">
    <location>
        <begin position="58"/>
        <end position="190"/>
    </location>
</feature>
<accession>A0A0H3KYQ0</accession>
<dbReference type="AlphaFoldDB" id="A0A0H3KYQ0"/>
<dbReference type="InterPro" id="IPR006913">
    <property type="entry name" value="CENP-V/GFA"/>
</dbReference>
<dbReference type="InterPro" id="IPR011057">
    <property type="entry name" value="Mss4-like_sf"/>
</dbReference>
<dbReference type="Proteomes" id="UP000006690">
    <property type="component" value="Chromosome"/>
</dbReference>
<name>A0A0H3KYQ0_PANAA</name>
<keyword evidence="4" id="KW-0456">Lyase</keyword>
<dbReference type="KEGG" id="paj:PAJ_2241"/>
<dbReference type="PANTHER" id="PTHR33337">
    <property type="entry name" value="GFA DOMAIN-CONTAINING PROTEIN"/>
    <property type="match status" value="1"/>
</dbReference>
<dbReference type="PROSITE" id="PS51891">
    <property type="entry name" value="CENP_V_GFA"/>
    <property type="match status" value="1"/>
</dbReference>
<dbReference type="eggNOG" id="COG3791">
    <property type="taxonomic scope" value="Bacteria"/>
</dbReference>
<dbReference type="PANTHER" id="PTHR33337:SF40">
    <property type="entry name" value="CENP-V_GFA DOMAIN-CONTAINING PROTEIN-RELATED"/>
    <property type="match status" value="1"/>
</dbReference>
<dbReference type="SUPFAM" id="SSF51316">
    <property type="entry name" value="Mss4-like"/>
    <property type="match status" value="1"/>
</dbReference>
<dbReference type="Gene3D" id="3.90.1590.10">
    <property type="entry name" value="glutathione-dependent formaldehyde- activating enzyme (gfa)"/>
    <property type="match status" value="1"/>
</dbReference>
<dbReference type="PATRIC" id="fig|932677.3.peg.2596"/>
<dbReference type="EMBL" id="AP012032">
    <property type="protein sequence ID" value="BAK12321.1"/>
    <property type="molecule type" value="Genomic_DNA"/>
</dbReference>
<proteinExistence type="inferred from homology"/>
<dbReference type="Pfam" id="PF04828">
    <property type="entry name" value="GFA"/>
    <property type="match status" value="1"/>
</dbReference>
<sequence>MKPTSLRQRAFQLTIFWPSAWFINSNSDALVLSQLSELAFLSPAYLPLWGTRMVLTTFTGRCLCGECQFAVEIDELNVHACHCTLCQKWSGGIAMYMEAASAPALLRQSASPSCFTSSLQGKRYFCPGCGSPMWLLLTDSQRYFIPWTQLDLTEDVQRRLVLAAEIYTETQPAFWRLTGQYARFSGKAFEARMPHR</sequence>
<dbReference type="GO" id="GO:0016846">
    <property type="term" value="F:carbon-sulfur lyase activity"/>
    <property type="evidence" value="ECO:0007669"/>
    <property type="project" value="InterPro"/>
</dbReference>
<dbReference type="GO" id="GO:0046872">
    <property type="term" value="F:metal ion binding"/>
    <property type="evidence" value="ECO:0007669"/>
    <property type="project" value="UniProtKB-KW"/>
</dbReference>
<organism evidence="6 7">
    <name type="scientific">Pantoea ananatis (strain AJ13355)</name>
    <dbReference type="NCBI Taxonomy" id="932677"/>
    <lineage>
        <taxon>Bacteria</taxon>
        <taxon>Pseudomonadati</taxon>
        <taxon>Pseudomonadota</taxon>
        <taxon>Gammaproteobacteria</taxon>
        <taxon>Enterobacterales</taxon>
        <taxon>Erwiniaceae</taxon>
        <taxon>Pantoea</taxon>
    </lineage>
</organism>
<evidence type="ECO:0000256" key="2">
    <source>
        <dbReference type="ARBA" id="ARBA00022723"/>
    </source>
</evidence>
<evidence type="ECO:0000256" key="1">
    <source>
        <dbReference type="ARBA" id="ARBA00005495"/>
    </source>
</evidence>
<evidence type="ECO:0000313" key="6">
    <source>
        <dbReference type="EMBL" id="BAK12321.1"/>
    </source>
</evidence>
<reference evidence="7" key="1">
    <citation type="journal article" date="2012" name="Appl. Microbiol. Biotechnol.">
        <title>The complete genome sequence of Pantoea ananatis AJ13355, an organism with great biotechnological potential.</title>
        <authorList>
            <person name="Hara Y."/>
            <person name="Kadotani N."/>
            <person name="Izui H."/>
            <person name="Katashkina J.I."/>
            <person name="Kuvaeva T.M."/>
            <person name="Andreeva I.G."/>
            <person name="Golubeva L.I."/>
            <person name="Malko D.B."/>
            <person name="Makeev V.J."/>
            <person name="Mashko S.V."/>
            <person name="Kozlov Y.I."/>
        </authorList>
    </citation>
    <scope>NUCLEOTIDE SEQUENCE [LARGE SCALE GENOMIC DNA]</scope>
    <source>
        <strain evidence="7">AJ13355</strain>
    </source>
</reference>
<dbReference type="HOGENOM" id="CLU_055491_4_1_6"/>
<keyword evidence="3" id="KW-0862">Zinc</keyword>
<protein>
    <recommendedName>
        <fullName evidence="5">CENP-V/GFA domain-containing protein</fullName>
    </recommendedName>
</protein>
<evidence type="ECO:0000259" key="5">
    <source>
        <dbReference type="PROSITE" id="PS51891"/>
    </source>
</evidence>
<evidence type="ECO:0000313" key="7">
    <source>
        <dbReference type="Proteomes" id="UP000006690"/>
    </source>
</evidence>
<comment type="similarity">
    <text evidence="1">Belongs to the Gfa family.</text>
</comment>